<organism evidence="1">
    <name type="scientific">Fusarium oxysporum f. sp. melonis 26406</name>
    <dbReference type="NCBI Taxonomy" id="1089452"/>
    <lineage>
        <taxon>Eukaryota</taxon>
        <taxon>Fungi</taxon>
        <taxon>Dikarya</taxon>
        <taxon>Ascomycota</taxon>
        <taxon>Pezizomycotina</taxon>
        <taxon>Sordariomycetes</taxon>
        <taxon>Hypocreomycetidae</taxon>
        <taxon>Hypocreales</taxon>
        <taxon>Nectriaceae</taxon>
        <taxon>Fusarium</taxon>
        <taxon>Fusarium oxysporum species complex</taxon>
    </lineage>
</organism>
<proteinExistence type="predicted"/>
<reference evidence="1" key="2">
    <citation type="submission" date="2012-05" db="EMBL/GenBank/DDBJ databases">
        <title>Annotation of the Genome Sequence of Fusarium oxysporum f. sp. melonis 26406.</title>
        <authorList>
            <consortium name="The Broad Institute Genomics Platform"/>
            <person name="Ma L.-J."/>
            <person name="Corby-Kistler H."/>
            <person name="Broz K."/>
            <person name="Gale L.R."/>
            <person name="Jonkers W."/>
            <person name="O'Donnell K."/>
            <person name="Ploetz R."/>
            <person name="Steinberg C."/>
            <person name="Schwartz D.C."/>
            <person name="VanEtten H."/>
            <person name="Zhou S."/>
            <person name="Young S.K."/>
            <person name="Zeng Q."/>
            <person name="Gargeya S."/>
            <person name="Fitzgerald M."/>
            <person name="Abouelleil A."/>
            <person name="Alvarado L."/>
            <person name="Chapman S.B."/>
            <person name="Gainer-Dewar J."/>
            <person name="Goldberg J."/>
            <person name="Griggs A."/>
            <person name="Gujja S."/>
            <person name="Hansen M."/>
            <person name="Howarth C."/>
            <person name="Imamovic A."/>
            <person name="Ireland A."/>
            <person name="Larimer J."/>
            <person name="McCowan C."/>
            <person name="Murphy C."/>
            <person name="Pearson M."/>
            <person name="Poon T.W."/>
            <person name="Priest M."/>
            <person name="Roberts A."/>
            <person name="Saif S."/>
            <person name="Shea T."/>
            <person name="Sykes S."/>
            <person name="Wortman J."/>
            <person name="Nusbaum C."/>
            <person name="Birren B."/>
        </authorList>
    </citation>
    <scope>NUCLEOTIDE SEQUENCE</scope>
    <source>
        <strain evidence="1">26406</strain>
    </source>
</reference>
<dbReference type="Proteomes" id="UP000030703">
    <property type="component" value="Unassembled WGS sequence"/>
</dbReference>
<reference evidence="1" key="1">
    <citation type="submission" date="2012-04" db="EMBL/GenBank/DDBJ databases">
        <title>The Genome Sequence of Fusarium oxysporum melonis.</title>
        <authorList>
            <consortium name="The Broad Institute Genome Sequencing Platform"/>
            <person name="Ma L.-J."/>
            <person name="Gale L.R."/>
            <person name="Schwartz D.C."/>
            <person name="Zhou S."/>
            <person name="Corby-Kistler H."/>
            <person name="Young S.K."/>
            <person name="Zeng Q."/>
            <person name="Gargeya S."/>
            <person name="Fitzgerald M."/>
            <person name="Haas B."/>
            <person name="Abouelleil A."/>
            <person name="Alvarado L."/>
            <person name="Arachchi H.M."/>
            <person name="Berlin A."/>
            <person name="Brown A."/>
            <person name="Chapman S.B."/>
            <person name="Chen Z."/>
            <person name="Dunbar C."/>
            <person name="Freedman E."/>
            <person name="Gearin G."/>
            <person name="Goldberg J."/>
            <person name="Griggs A."/>
            <person name="Gujja S."/>
            <person name="Heiman D."/>
            <person name="Howarth C."/>
            <person name="Larson L."/>
            <person name="Lui A."/>
            <person name="MacDonald P.J.P."/>
            <person name="Montmayeur A."/>
            <person name="Murphy C."/>
            <person name="Neiman D."/>
            <person name="Pearson M."/>
            <person name="Priest M."/>
            <person name="Roberts A."/>
            <person name="Saif S."/>
            <person name="Shea T."/>
            <person name="Shenoy N."/>
            <person name="Sisk P."/>
            <person name="Stolte C."/>
            <person name="Sykes S."/>
            <person name="Wortman J."/>
            <person name="Nusbaum C."/>
            <person name="Birren B."/>
        </authorList>
    </citation>
    <scope>NUCLEOTIDE SEQUENCE</scope>
    <source>
        <strain evidence="1">26406</strain>
    </source>
</reference>
<accession>W9ZCP4</accession>
<evidence type="ECO:0000313" key="1">
    <source>
        <dbReference type="EMBL" id="EXK26008.1"/>
    </source>
</evidence>
<sequence>MVAGCNTSICHLHCHYWSCCILGSSCDYCWYHCAGRYHQVAARPNLDTEYSTGYPWRYFWLVTFHHAIYSDVVGASVHTYLCQVVWLCFNIAS</sequence>
<dbReference type="AlphaFoldDB" id="W9ZCP4"/>
<dbReference type="EMBL" id="JH659375">
    <property type="protein sequence ID" value="EXK26008.1"/>
    <property type="molecule type" value="Genomic_DNA"/>
</dbReference>
<protein>
    <submittedName>
        <fullName evidence="1">Uncharacterized protein</fullName>
    </submittedName>
</protein>
<gene>
    <name evidence="1" type="ORF">FOMG_17408</name>
</gene>
<name>W9ZCP4_FUSOX</name>
<dbReference type="HOGENOM" id="CLU_2399753_0_0_1"/>
<dbReference type="VEuPathDB" id="FungiDB:FOMG_17408"/>